<feature type="chain" id="PRO_5046234637" evidence="1">
    <location>
        <begin position="28"/>
        <end position="564"/>
    </location>
</feature>
<keyword evidence="1" id="KW-0732">Signal</keyword>
<evidence type="ECO:0000256" key="1">
    <source>
        <dbReference type="SAM" id="SignalP"/>
    </source>
</evidence>
<dbReference type="InterPro" id="IPR036709">
    <property type="entry name" value="Autotransporte_beta_dom_sf"/>
</dbReference>
<dbReference type="PROSITE" id="PS51208">
    <property type="entry name" value="AUTOTRANSPORTER"/>
    <property type="match status" value="1"/>
</dbReference>
<feature type="signal peptide" evidence="1">
    <location>
        <begin position="1"/>
        <end position="27"/>
    </location>
</feature>
<keyword evidence="4" id="KW-1185">Reference proteome</keyword>
<evidence type="ECO:0000313" key="3">
    <source>
        <dbReference type="EMBL" id="MDP8567677.1"/>
    </source>
</evidence>
<dbReference type="SMART" id="SM00869">
    <property type="entry name" value="Autotransporter"/>
    <property type="match status" value="1"/>
</dbReference>
<reference evidence="4" key="1">
    <citation type="journal article" date="2019" name="Int. J. Syst. Evol. Microbiol.">
        <title>The Global Catalogue of Microorganisms (GCM) 10K type strain sequencing project: providing services to taxonomists for standard genome sequencing and annotation.</title>
        <authorList>
            <consortium name="The Broad Institute Genomics Platform"/>
            <consortium name="The Broad Institute Genome Sequencing Center for Infectious Disease"/>
            <person name="Wu L."/>
            <person name="Ma J."/>
        </authorList>
    </citation>
    <scope>NUCLEOTIDE SEQUENCE [LARGE SCALE GENOMIC DNA]</scope>
    <source>
        <strain evidence="4">VKM B-3159</strain>
    </source>
</reference>
<gene>
    <name evidence="3" type="ORF">Q9291_07430</name>
</gene>
<proteinExistence type="predicted"/>
<dbReference type="Pfam" id="PF03797">
    <property type="entry name" value="Autotransporter"/>
    <property type="match status" value="1"/>
</dbReference>
<name>A0ABT9JSX9_9PROT</name>
<evidence type="ECO:0000259" key="2">
    <source>
        <dbReference type="PROSITE" id="PS51208"/>
    </source>
</evidence>
<protein>
    <submittedName>
        <fullName evidence="3">Autotransporter domain-containing protein</fullName>
    </submittedName>
</protein>
<dbReference type="SUPFAM" id="SSF103515">
    <property type="entry name" value="Autotransporter"/>
    <property type="match status" value="1"/>
</dbReference>
<dbReference type="InterPro" id="IPR006315">
    <property type="entry name" value="OM_autotransptr_brl_dom"/>
</dbReference>
<dbReference type="InterPro" id="IPR005546">
    <property type="entry name" value="Autotransporte_beta"/>
</dbReference>
<organism evidence="3 4">
    <name type="scientific">Methylophilus aquaticus</name>
    <dbReference type="NCBI Taxonomy" id="1971610"/>
    <lineage>
        <taxon>Bacteria</taxon>
        <taxon>Pseudomonadati</taxon>
        <taxon>Pseudomonadota</taxon>
        <taxon>Betaproteobacteria</taxon>
        <taxon>Nitrosomonadales</taxon>
        <taxon>Methylophilaceae</taxon>
        <taxon>Methylophilus</taxon>
    </lineage>
</organism>
<sequence length="564" mass="59146">MIQLIPQAFKVWFIIIIGLLLSTAAHAGHLFTQASNNTPISLNAGQGLSVTQLTFENGGGNNGRVTIDFGGDWSAGDAIQLTIGTWNETISYDTVVANGGSQSGTALSIQSSALVAAGLNPSGQIAWTVIASAGQFTWEGYRIYTTSGTFNGTGAAPINQSQVVNASQLGGGSNYVSIAGANQTGVAATLDGLSGATGQMAGVLAVIDAMTEQSKRDAMRLISPDRSQVMSQSAINTTTAALDTVQVRLDNLRVGMSGQNDMAMLNHGGDINAGRGTAQGMSSGDEALNKTVWLKAFGGKADQAARSGFAGSDSKVFGMMAGVDRMLDNGLVLGVAAAYAKTNVDMNDFRNGDSAGIQTYQITGYFAKTFERWFLQGMLSYAYQDYDTKRNTHLTGVAKGSFNGDMYGTRLVAGVPFYITEVLTLTPSVGVEAHHIEQDGFSEKGAGALSLNVGSSNADRVRSLLGLELGMLKVLADGSRLHPSVKAGWRHDFIRDGMNTSSSFIGGGAQFESVGQKVNQDVYGVAAKLNWEKTERVGVAVELGTEKGDGYDAINGQVTGTYRF</sequence>
<evidence type="ECO:0000313" key="4">
    <source>
        <dbReference type="Proteomes" id="UP001225906"/>
    </source>
</evidence>
<comment type="caution">
    <text evidence="3">The sequence shown here is derived from an EMBL/GenBank/DDBJ whole genome shotgun (WGS) entry which is preliminary data.</text>
</comment>
<feature type="domain" description="Autotransporter" evidence="2">
    <location>
        <begin position="285"/>
        <end position="564"/>
    </location>
</feature>
<dbReference type="NCBIfam" id="TIGR01414">
    <property type="entry name" value="autotrans_barl"/>
    <property type="match status" value="1"/>
</dbReference>
<dbReference type="Proteomes" id="UP001225906">
    <property type="component" value="Unassembled WGS sequence"/>
</dbReference>
<dbReference type="RefSeq" id="WP_306389394.1">
    <property type="nucleotide sequence ID" value="NZ_JAVCAP010000014.1"/>
</dbReference>
<accession>A0ABT9JSX9</accession>
<dbReference type="Gene3D" id="2.40.128.130">
    <property type="entry name" value="Autotransporter beta-domain"/>
    <property type="match status" value="1"/>
</dbReference>
<dbReference type="EMBL" id="JAVCAP010000014">
    <property type="protein sequence ID" value="MDP8567677.1"/>
    <property type="molecule type" value="Genomic_DNA"/>
</dbReference>